<dbReference type="EMBL" id="JANUGW010000009">
    <property type="protein sequence ID" value="MCS0582721.1"/>
    <property type="molecule type" value="Genomic_DNA"/>
</dbReference>
<proteinExistence type="predicted"/>
<keyword evidence="6" id="KW-1185">Reference proteome</keyword>
<gene>
    <name evidence="5" type="ORF">NX784_14095</name>
</gene>
<dbReference type="Gene3D" id="3.40.50.2000">
    <property type="entry name" value="Glycogen Phosphorylase B"/>
    <property type="match status" value="2"/>
</dbReference>
<evidence type="ECO:0000256" key="1">
    <source>
        <dbReference type="ARBA" id="ARBA00022676"/>
    </source>
</evidence>
<dbReference type="Proteomes" id="UP001204151">
    <property type="component" value="Unassembled WGS sequence"/>
</dbReference>
<dbReference type="CDD" id="cd03794">
    <property type="entry name" value="GT4_WbuB-like"/>
    <property type="match status" value="1"/>
</dbReference>
<dbReference type="PANTHER" id="PTHR12526">
    <property type="entry name" value="GLYCOSYLTRANSFERASE"/>
    <property type="match status" value="1"/>
</dbReference>
<feature type="domain" description="Glycosyltransferase subfamily 4-like N-terminal" evidence="4">
    <location>
        <begin position="21"/>
        <end position="160"/>
    </location>
</feature>
<keyword evidence="2" id="KW-0808">Transferase</keyword>
<evidence type="ECO:0000256" key="2">
    <source>
        <dbReference type="ARBA" id="ARBA00022679"/>
    </source>
</evidence>
<evidence type="ECO:0000259" key="3">
    <source>
        <dbReference type="Pfam" id="PF00534"/>
    </source>
</evidence>
<organism evidence="5 6">
    <name type="scientific">Massilia pinisoli</name>
    <dbReference type="NCBI Taxonomy" id="1772194"/>
    <lineage>
        <taxon>Bacteria</taxon>
        <taxon>Pseudomonadati</taxon>
        <taxon>Pseudomonadota</taxon>
        <taxon>Betaproteobacteria</taxon>
        <taxon>Burkholderiales</taxon>
        <taxon>Oxalobacteraceae</taxon>
        <taxon>Telluria group</taxon>
        <taxon>Massilia</taxon>
    </lineage>
</organism>
<keyword evidence="1" id="KW-0328">Glycosyltransferase</keyword>
<evidence type="ECO:0000259" key="4">
    <source>
        <dbReference type="Pfam" id="PF13579"/>
    </source>
</evidence>
<reference evidence="5 6" key="1">
    <citation type="submission" date="2022-08" db="EMBL/GenBank/DDBJ databases">
        <title>Reclassification of Massilia species as members of the genera Telluria, Duganella, Pseudoduganella, Mokoshia gen. nov. and Zemynaea gen. nov. using orthogonal and non-orthogonal genome-based approaches.</title>
        <authorList>
            <person name="Bowman J.P."/>
        </authorList>
    </citation>
    <scope>NUCLEOTIDE SEQUENCE [LARGE SCALE GENOMIC DNA]</scope>
    <source>
        <strain evidence="5 6">JCM 31316</strain>
    </source>
</reference>
<sequence length="387" mass="43087">MANIVHLTSAHPRYDTRIFVKQCRSLHERGHDVTLVVADGLGNETADGVRIVDVGRPGGRIDRMLRTTRRVLRAALRLDADVYQLHDPELLPAGLRIKRLGKRVIFDSHEDVPTQLLAKPYLGKLSRRLLSGAFRIYEDYVCRRFDGLITATPFIRTRLAHVHPRTIDVNNYPLLQEFAGAPQWDRKAQEVCYVGSISAIRGIRELVRACELLHSPARLALVGTFAEPALAREVAALPGWARVQAHGHLDRVGVQQVMRRAMAGLVTLHPVVNYLDALPVKMFEYMAAGLPVIASRFPLWQDIVEGNRCGVCVDPGNPAAIAAAIDHFCRHPHIARRMGENGRRAVLARYNWESEAGKLAAFYDALLPAAAAHCRHDRGDGLHARCP</sequence>
<dbReference type="InterPro" id="IPR028098">
    <property type="entry name" value="Glyco_trans_4-like_N"/>
</dbReference>
<accession>A0ABT1ZS58</accession>
<dbReference type="InterPro" id="IPR001296">
    <property type="entry name" value="Glyco_trans_1"/>
</dbReference>
<name>A0ABT1ZS58_9BURK</name>
<evidence type="ECO:0000313" key="6">
    <source>
        <dbReference type="Proteomes" id="UP001204151"/>
    </source>
</evidence>
<dbReference type="PANTHER" id="PTHR12526:SF629">
    <property type="entry name" value="TEICHURONIC ACID BIOSYNTHESIS GLYCOSYLTRANSFERASE TUAH-RELATED"/>
    <property type="match status" value="1"/>
</dbReference>
<dbReference type="Pfam" id="PF00534">
    <property type="entry name" value="Glycos_transf_1"/>
    <property type="match status" value="1"/>
</dbReference>
<comment type="caution">
    <text evidence="5">The sequence shown here is derived from an EMBL/GenBank/DDBJ whole genome shotgun (WGS) entry which is preliminary data.</text>
</comment>
<dbReference type="SUPFAM" id="SSF53756">
    <property type="entry name" value="UDP-Glycosyltransferase/glycogen phosphorylase"/>
    <property type="match status" value="1"/>
</dbReference>
<dbReference type="RefSeq" id="WP_258817308.1">
    <property type="nucleotide sequence ID" value="NZ_JANUGW010000009.1"/>
</dbReference>
<evidence type="ECO:0000313" key="5">
    <source>
        <dbReference type="EMBL" id="MCS0582721.1"/>
    </source>
</evidence>
<feature type="domain" description="Glycosyl transferase family 1" evidence="3">
    <location>
        <begin position="183"/>
        <end position="344"/>
    </location>
</feature>
<protein>
    <submittedName>
        <fullName evidence="5">Glycosyltransferase family 4 protein</fullName>
    </submittedName>
</protein>
<dbReference type="Pfam" id="PF13579">
    <property type="entry name" value="Glyco_trans_4_4"/>
    <property type="match status" value="1"/>
</dbReference>